<reference evidence="2 3" key="1">
    <citation type="journal article" date="2016" name="Nat. Commun.">
        <title>Thousands of microbial genomes shed light on interconnected biogeochemical processes in an aquifer system.</title>
        <authorList>
            <person name="Anantharaman K."/>
            <person name="Brown C.T."/>
            <person name="Hug L.A."/>
            <person name="Sharon I."/>
            <person name="Castelle C.J."/>
            <person name="Probst A.J."/>
            <person name="Thomas B.C."/>
            <person name="Singh A."/>
            <person name="Wilkins M.J."/>
            <person name="Karaoz U."/>
            <person name="Brodie E.L."/>
            <person name="Williams K.H."/>
            <person name="Hubbard S.S."/>
            <person name="Banfield J.F."/>
        </authorList>
    </citation>
    <scope>NUCLEOTIDE SEQUENCE [LARGE SCALE GENOMIC DNA]</scope>
</reference>
<evidence type="ECO:0008006" key="4">
    <source>
        <dbReference type="Google" id="ProtNLM"/>
    </source>
</evidence>
<proteinExistence type="predicted"/>
<organism evidence="2 3">
    <name type="scientific">Candidatus Gottesmanbacteria bacterium RBG_13_45_10</name>
    <dbReference type="NCBI Taxonomy" id="1798370"/>
    <lineage>
        <taxon>Bacteria</taxon>
        <taxon>Candidatus Gottesmaniibacteriota</taxon>
    </lineage>
</organism>
<evidence type="ECO:0000256" key="1">
    <source>
        <dbReference type="SAM" id="Phobius"/>
    </source>
</evidence>
<accession>A0A1F5ZHT4</accession>
<sequence>MTPMKKQKNGQTLITLLIFMVIGITVTAAAVVLTISGSIKASKFQEGQITYQIAESGAENALMQRLRNPSYTGETITINGAPVTITVSGTNPITITSTALNGNYQRKIQIVAIDTNGILTVNSWNEVF</sequence>
<keyword evidence="1" id="KW-0472">Membrane</keyword>
<feature type="transmembrane region" description="Helical" evidence="1">
    <location>
        <begin position="12"/>
        <end position="35"/>
    </location>
</feature>
<keyword evidence="1" id="KW-1133">Transmembrane helix</keyword>
<dbReference type="EMBL" id="MFIZ01000011">
    <property type="protein sequence ID" value="OGG11894.1"/>
    <property type="molecule type" value="Genomic_DNA"/>
</dbReference>
<evidence type="ECO:0000313" key="2">
    <source>
        <dbReference type="EMBL" id="OGG11894.1"/>
    </source>
</evidence>
<protein>
    <recommendedName>
        <fullName evidence="4">Type 4 fimbrial biogenesis protein PilX N-terminal domain-containing protein</fullName>
    </recommendedName>
</protein>
<name>A0A1F5ZHT4_9BACT</name>
<dbReference type="AlphaFoldDB" id="A0A1F5ZHT4"/>
<gene>
    <name evidence="2" type="ORF">A2Z00_00870</name>
</gene>
<dbReference type="Proteomes" id="UP000177268">
    <property type="component" value="Unassembled WGS sequence"/>
</dbReference>
<comment type="caution">
    <text evidence="2">The sequence shown here is derived from an EMBL/GenBank/DDBJ whole genome shotgun (WGS) entry which is preliminary data.</text>
</comment>
<evidence type="ECO:0000313" key="3">
    <source>
        <dbReference type="Proteomes" id="UP000177268"/>
    </source>
</evidence>
<keyword evidence="1" id="KW-0812">Transmembrane</keyword>